<reference evidence="5 6" key="1">
    <citation type="submission" date="2023-07" db="EMBL/GenBank/DDBJ databases">
        <title>Genomic Encyclopedia of Type Strains, Phase IV (KMG-IV): sequencing the most valuable type-strain genomes for metagenomic binning, comparative biology and taxonomic classification.</title>
        <authorList>
            <person name="Goeker M."/>
        </authorList>
    </citation>
    <scope>NUCLEOTIDE SEQUENCE [LARGE SCALE GENOMIC DNA]</scope>
    <source>
        <strain evidence="5 6">DSM 16419</strain>
    </source>
</reference>
<dbReference type="InterPro" id="IPR037057">
    <property type="entry name" value="DNA_rep_MutH/T2_RE_sf"/>
</dbReference>
<dbReference type="InterPro" id="IPR011335">
    <property type="entry name" value="Restrct_endonuc-II-like"/>
</dbReference>
<dbReference type="CDD" id="cd22356">
    <property type="entry name" value="Sau3AI_N-like"/>
    <property type="match status" value="1"/>
</dbReference>
<comment type="caution">
    <text evidence="5">The sequence shown here is derived from an EMBL/GenBank/DDBJ whole genome shotgun (WGS) entry which is preliminary data.</text>
</comment>
<dbReference type="Gene3D" id="3.40.600.10">
    <property type="entry name" value="DNA mismatch repair MutH/Restriction endonuclease, type II"/>
    <property type="match status" value="2"/>
</dbReference>
<dbReference type="Proteomes" id="UP001241988">
    <property type="component" value="Unassembled WGS sequence"/>
</dbReference>
<evidence type="ECO:0000313" key="5">
    <source>
        <dbReference type="EMBL" id="MDQ0429414.1"/>
    </source>
</evidence>
<keyword evidence="6" id="KW-1185">Reference proteome</keyword>
<protein>
    <recommendedName>
        <fullName evidence="4">DNA mismatch repair MutH/Type II restriction enzyme Sau3AI domain-containing protein</fullName>
    </recommendedName>
</protein>
<gene>
    <name evidence="5" type="ORF">QOZ98_002242</name>
</gene>
<dbReference type="SMART" id="SM00927">
    <property type="entry name" value="MutH"/>
    <property type="match status" value="1"/>
</dbReference>
<dbReference type="SUPFAM" id="SSF52980">
    <property type="entry name" value="Restriction endonuclease-like"/>
    <property type="match status" value="2"/>
</dbReference>
<evidence type="ECO:0000256" key="3">
    <source>
        <dbReference type="ARBA" id="ARBA00022801"/>
    </source>
</evidence>
<evidence type="ECO:0000256" key="2">
    <source>
        <dbReference type="ARBA" id="ARBA00022759"/>
    </source>
</evidence>
<dbReference type="EMBL" id="JAUSWB010000005">
    <property type="protein sequence ID" value="MDQ0429414.1"/>
    <property type="molecule type" value="Genomic_DNA"/>
</dbReference>
<organism evidence="5 6">
    <name type="scientific">Planomicrobium stackebrandtii</name>
    <dbReference type="NCBI Taxonomy" id="253160"/>
    <lineage>
        <taxon>Bacteria</taxon>
        <taxon>Bacillati</taxon>
        <taxon>Bacillota</taxon>
        <taxon>Bacilli</taxon>
        <taxon>Bacillales</taxon>
        <taxon>Caryophanaceae</taxon>
        <taxon>Planomicrobium</taxon>
    </lineage>
</organism>
<accession>A0ABU0GWW1</accession>
<name>A0ABU0GWW1_9BACL</name>
<evidence type="ECO:0000259" key="4">
    <source>
        <dbReference type="SMART" id="SM00927"/>
    </source>
</evidence>
<feature type="domain" description="DNA mismatch repair MutH/Type II restriction enzyme Sau3AI" evidence="4">
    <location>
        <begin position="56"/>
        <end position="166"/>
    </location>
</feature>
<keyword evidence="3" id="KW-0378">Hydrolase</keyword>
<sequence>MALHKFKRDELEQIFKNVVNKTLGEVDTKNVFARTVAHSKITGIAGDVVEQSILGYPANSNKKPDLLVDGTPTELKSTGIRKPKKKGEFLYEAKEPMSITAVSPGNIINEEFNTSHFWSKIEHMLLVYYHYDSPITVKAADYANFPIKGYHFHEFSEEEKEILKNDWLIVRDFIQYLKDNYTNAKAEYPRISSELRKQLMLIDTAPKWPNPPRFRLKRSAVSTLVQKHFGAQFEELTETYSSFKELDEELRKLAVKYKGNTVRELVEKLSIAFDLESGKDASKSISEQIVVKMFGGTAKKISKIDLFSKVGLVPKTIVQTKDGKRTEDTKLFRIDFAEWTDVNIPFEESFAYNYFSGQQILGIIFEEPSTKAPLLDNKFLGFKRLVFSEEIIENEVKPVWQRIRDLVNNDELVEVIEVDKFNRPRMNKKTNTVRTSLNFPKSKDYTFFVRGTGADSTKKTLELNGLNMYSQYFWMRGEVITEMLRNVEHI</sequence>
<evidence type="ECO:0000313" key="6">
    <source>
        <dbReference type="Proteomes" id="UP001241988"/>
    </source>
</evidence>
<dbReference type="Pfam" id="PF02976">
    <property type="entry name" value="MutH"/>
    <property type="match status" value="1"/>
</dbReference>
<evidence type="ECO:0000256" key="1">
    <source>
        <dbReference type="ARBA" id="ARBA00022722"/>
    </source>
</evidence>
<dbReference type="CDD" id="cd22355">
    <property type="entry name" value="Sau3AI_C"/>
    <property type="match status" value="1"/>
</dbReference>
<dbReference type="RefSeq" id="WP_308787497.1">
    <property type="nucleotide sequence ID" value="NZ_JAUSWB010000005.1"/>
</dbReference>
<dbReference type="InterPro" id="IPR011337">
    <property type="entry name" value="DNA_rep_MutH/RE_typeII_Sau3AI"/>
</dbReference>
<proteinExistence type="predicted"/>
<keyword evidence="2" id="KW-0255">Endonuclease</keyword>
<keyword evidence="1" id="KW-0540">Nuclease</keyword>